<evidence type="ECO:0000256" key="1">
    <source>
        <dbReference type="ARBA" id="ARBA00022729"/>
    </source>
</evidence>
<dbReference type="Pfam" id="PF09223">
    <property type="entry name" value="ZinT"/>
    <property type="match status" value="1"/>
</dbReference>
<feature type="compositionally biased region" description="Basic and acidic residues" evidence="3">
    <location>
        <begin position="37"/>
        <end position="71"/>
    </location>
</feature>
<dbReference type="RefSeq" id="WP_180498389.1">
    <property type="nucleotide sequence ID" value="NZ_CAIJCS010000013.1"/>
</dbReference>
<feature type="signal peptide" evidence="4">
    <location>
        <begin position="1"/>
        <end position="21"/>
    </location>
</feature>
<evidence type="ECO:0000256" key="2">
    <source>
        <dbReference type="ARBA" id="ARBA00022833"/>
    </source>
</evidence>
<dbReference type="Proteomes" id="UP000586454">
    <property type="component" value="Unassembled WGS sequence"/>
</dbReference>
<evidence type="ECO:0000256" key="4">
    <source>
        <dbReference type="SAM" id="SignalP"/>
    </source>
</evidence>
<dbReference type="InterPro" id="IPR015304">
    <property type="entry name" value="ZinT_dom"/>
</dbReference>
<proteinExistence type="predicted"/>
<keyword evidence="2" id="KW-0862">Zinc</keyword>
<gene>
    <name evidence="6" type="ORF">PEPNEM18_00212</name>
</gene>
<evidence type="ECO:0000256" key="3">
    <source>
        <dbReference type="SAM" id="MobiDB-lite"/>
    </source>
</evidence>
<organism evidence="6 7">
    <name type="scientific">Aedoeadaptatus nemausensis</name>
    <dbReference type="NCBI Taxonomy" id="2582829"/>
    <lineage>
        <taxon>Bacteria</taxon>
        <taxon>Bacillati</taxon>
        <taxon>Bacillota</taxon>
        <taxon>Tissierellia</taxon>
        <taxon>Tissierellales</taxon>
        <taxon>Peptoniphilaceae</taxon>
        <taxon>Aedoeadaptatus</taxon>
    </lineage>
</organism>
<keyword evidence="7" id="KW-1185">Reference proteome</keyword>
<comment type="caution">
    <text evidence="6">The sequence shown here is derived from an EMBL/GenBank/DDBJ whole genome shotgun (WGS) entry which is preliminary data.</text>
</comment>
<keyword evidence="1 4" id="KW-0732">Signal</keyword>
<dbReference type="InterPro" id="IPR012674">
    <property type="entry name" value="Calycin"/>
</dbReference>
<dbReference type="EMBL" id="CAIJCS010000013">
    <property type="protein sequence ID" value="CAC9924200.1"/>
    <property type="molecule type" value="Genomic_DNA"/>
</dbReference>
<feature type="domain" description="ZinT" evidence="5">
    <location>
        <begin position="67"/>
        <end position="227"/>
    </location>
</feature>
<accession>A0A6V6XZJ0</accession>
<name>A0A6V6XZJ0_9FIRM</name>
<protein>
    <recommendedName>
        <fullName evidence="5">ZinT domain-containing protein</fullName>
    </recommendedName>
</protein>
<dbReference type="SUPFAM" id="SSF50814">
    <property type="entry name" value="Lipocalins"/>
    <property type="match status" value="1"/>
</dbReference>
<feature type="region of interest" description="Disordered" evidence="3">
    <location>
        <begin position="29"/>
        <end position="71"/>
    </location>
</feature>
<evidence type="ECO:0000259" key="5">
    <source>
        <dbReference type="Pfam" id="PF09223"/>
    </source>
</evidence>
<dbReference type="AlphaFoldDB" id="A0A6V6XZJ0"/>
<evidence type="ECO:0000313" key="7">
    <source>
        <dbReference type="Proteomes" id="UP000586454"/>
    </source>
</evidence>
<dbReference type="Gene3D" id="2.40.128.20">
    <property type="match status" value="1"/>
</dbReference>
<dbReference type="GO" id="GO:0008270">
    <property type="term" value="F:zinc ion binding"/>
    <property type="evidence" value="ECO:0007669"/>
    <property type="project" value="InterPro"/>
</dbReference>
<evidence type="ECO:0000313" key="6">
    <source>
        <dbReference type="EMBL" id="CAC9924200.1"/>
    </source>
</evidence>
<sequence length="234" mass="26518">MKNLKTLLLTGALSLSLVLTACGNNANEAPNNADNNHQVEADNHNHSDNNHNHNHDHDHDHDHEDHEKREDVKLSDWDGDWNSVYAYKDDAEVLKGVESEAKEDGKEPKAFLEEKMENRKFDFGGMVVDGDKVIFHKGKANEEGETKEVAYKFTEAAPMEHGGATMYWYVFETESEDVPKYMALMDVHGEDTMAHFHVRLGDDKAKLVDSEDEWYPTFVRASTPASAMAEFLSH</sequence>
<reference evidence="6 7" key="1">
    <citation type="submission" date="2020-06" db="EMBL/GenBank/DDBJ databases">
        <authorList>
            <person name="Criscuolo A."/>
        </authorList>
    </citation>
    <scope>NUCLEOTIDE SEQUENCE [LARGE SCALE GENOMIC DNA]</scope>
    <source>
        <strain evidence="6">1804121828</strain>
    </source>
</reference>
<feature type="chain" id="PRO_5038642187" description="ZinT domain-containing protein" evidence="4">
    <location>
        <begin position="22"/>
        <end position="234"/>
    </location>
</feature>
<dbReference type="PROSITE" id="PS51257">
    <property type="entry name" value="PROKAR_LIPOPROTEIN"/>
    <property type="match status" value="1"/>
</dbReference>